<proteinExistence type="predicted"/>
<sequence>MKVTILAVAMTLIASLALADERLYGTWYLVPGSLEPKAENSQYIFVLRRDGRVFEVFTDDSGRMDVFVGSEFGVEGDEITFDHENDDPLTFAFRFEGGDKLVFSDEGRESVYHRMVDRGDLPSAAIAFAETGEVRSIQMIEADGRGPFGATAAATIHLHDANGSVRLLEFEGSDISGGVSRAGRDWIVPVNSGVAAMAVGEDPFLDRFQRLIDQVSSE</sequence>
<reference evidence="1 2" key="1">
    <citation type="submission" date="2018-07" db="EMBL/GenBank/DDBJ databases">
        <title>Venubactetium sediminum gen. nov., sp. nov., isolated from a marine solar saltern.</title>
        <authorList>
            <person name="Wang S."/>
        </authorList>
    </citation>
    <scope>NUCLEOTIDE SEQUENCE [LARGE SCALE GENOMIC DNA]</scope>
    <source>
        <strain evidence="1 2">WD2A32</strain>
    </source>
</reference>
<keyword evidence="2" id="KW-1185">Reference proteome</keyword>
<accession>A0A369TCU3</accession>
<protein>
    <submittedName>
        <fullName evidence="1">Uncharacterized protein</fullName>
    </submittedName>
</protein>
<evidence type="ECO:0000313" key="1">
    <source>
        <dbReference type="EMBL" id="RDD63129.1"/>
    </source>
</evidence>
<dbReference type="AlphaFoldDB" id="A0A369TCU3"/>
<gene>
    <name evidence="1" type="ORF">DRB17_04990</name>
</gene>
<comment type="caution">
    <text evidence="1">The sequence shown here is derived from an EMBL/GenBank/DDBJ whole genome shotgun (WGS) entry which is preliminary data.</text>
</comment>
<name>A0A369TCU3_9PROT</name>
<organism evidence="1 2">
    <name type="scientific">Ferruginivarius sediminum</name>
    <dbReference type="NCBI Taxonomy" id="2661937"/>
    <lineage>
        <taxon>Bacteria</taxon>
        <taxon>Pseudomonadati</taxon>
        <taxon>Pseudomonadota</taxon>
        <taxon>Alphaproteobacteria</taxon>
        <taxon>Rhodospirillales</taxon>
        <taxon>Rhodospirillaceae</taxon>
        <taxon>Ferruginivarius</taxon>
    </lineage>
</organism>
<dbReference type="Proteomes" id="UP000253941">
    <property type="component" value="Unassembled WGS sequence"/>
</dbReference>
<evidence type="ECO:0000313" key="2">
    <source>
        <dbReference type="Proteomes" id="UP000253941"/>
    </source>
</evidence>
<dbReference type="EMBL" id="QPMH01000003">
    <property type="protein sequence ID" value="RDD63129.1"/>
    <property type="molecule type" value="Genomic_DNA"/>
</dbReference>